<dbReference type="AlphaFoldDB" id="A0A2D0NAM4"/>
<keyword evidence="2" id="KW-1185">Reference proteome</keyword>
<dbReference type="OrthoDB" id="9792525at2"/>
<dbReference type="InterPro" id="IPR018714">
    <property type="entry name" value="DUF2237"/>
</dbReference>
<organism evidence="1 2">
    <name type="scientific">Flavilitoribacter nigricans (strain ATCC 23147 / DSM 23189 / NBRC 102662 / NCIMB 1420 / SS-2)</name>
    <name type="common">Lewinella nigricans</name>
    <dbReference type="NCBI Taxonomy" id="1122177"/>
    <lineage>
        <taxon>Bacteria</taxon>
        <taxon>Pseudomonadati</taxon>
        <taxon>Bacteroidota</taxon>
        <taxon>Saprospiria</taxon>
        <taxon>Saprospirales</taxon>
        <taxon>Lewinellaceae</taxon>
        <taxon>Flavilitoribacter</taxon>
    </lineage>
</organism>
<dbReference type="Proteomes" id="UP000223913">
    <property type="component" value="Unassembled WGS sequence"/>
</dbReference>
<dbReference type="EMBL" id="PDUD01000021">
    <property type="protein sequence ID" value="PHN05436.1"/>
    <property type="molecule type" value="Genomic_DNA"/>
</dbReference>
<sequence length="127" mass="14438">MESTLNVLGEPLESCCNNPRTGFYRDGNCRTGPQDTGRHLICARMTAPFLRFSFLRGNDLTTPRPEFQFPGLKPGDRWCLCALRWVEAYDAGFAPPVILEATHQDALRYTSLEALREYAIFNHPQET</sequence>
<comment type="caution">
    <text evidence="1">The sequence shown here is derived from an EMBL/GenBank/DDBJ whole genome shotgun (WGS) entry which is preliminary data.</text>
</comment>
<dbReference type="Pfam" id="PF09996">
    <property type="entry name" value="DUF2237"/>
    <property type="match status" value="1"/>
</dbReference>
<accession>A0A2D0NAM4</accession>
<proteinExistence type="predicted"/>
<protein>
    <recommendedName>
        <fullName evidence="3">DUF2237 domain-containing protein</fullName>
    </recommendedName>
</protein>
<reference evidence="1 2" key="1">
    <citation type="submission" date="2017-10" db="EMBL/GenBank/DDBJ databases">
        <title>The draft genome sequence of Lewinella nigricans NBRC 102662.</title>
        <authorList>
            <person name="Wang K."/>
        </authorList>
    </citation>
    <scope>NUCLEOTIDE SEQUENCE [LARGE SCALE GENOMIC DNA]</scope>
    <source>
        <strain evidence="1 2">NBRC 102662</strain>
    </source>
</reference>
<evidence type="ECO:0000313" key="2">
    <source>
        <dbReference type="Proteomes" id="UP000223913"/>
    </source>
</evidence>
<dbReference type="RefSeq" id="WP_099151013.1">
    <property type="nucleotide sequence ID" value="NZ_PDUD01000021.1"/>
</dbReference>
<name>A0A2D0NAM4_FLAN2</name>
<evidence type="ECO:0008006" key="3">
    <source>
        <dbReference type="Google" id="ProtNLM"/>
    </source>
</evidence>
<evidence type="ECO:0000313" key="1">
    <source>
        <dbReference type="EMBL" id="PHN05436.1"/>
    </source>
</evidence>
<dbReference type="Gene3D" id="3.30.56.110">
    <property type="entry name" value="Protein of unknown function DUF2237"/>
    <property type="match status" value="1"/>
</dbReference>
<dbReference type="PANTHER" id="PTHR37466">
    <property type="entry name" value="SLR1628 PROTEIN"/>
    <property type="match status" value="1"/>
</dbReference>
<dbReference type="PANTHER" id="PTHR37466:SF1">
    <property type="entry name" value="SLR1628 PROTEIN"/>
    <property type="match status" value="1"/>
</dbReference>
<gene>
    <name evidence="1" type="ORF">CRP01_15680</name>
</gene>